<evidence type="ECO:0000256" key="4">
    <source>
        <dbReference type="ARBA" id="ARBA00022679"/>
    </source>
</evidence>
<keyword evidence="15" id="KW-1185">Reference proteome</keyword>
<keyword evidence="7 12" id="KW-0418">Kinase</keyword>
<dbReference type="Proteomes" id="UP000325302">
    <property type="component" value="Unassembled WGS sequence"/>
</dbReference>
<keyword evidence="8 12" id="KW-0067">ATP-binding</keyword>
<dbReference type="Pfam" id="PF02223">
    <property type="entry name" value="Thymidylate_kin"/>
    <property type="match status" value="1"/>
</dbReference>
<evidence type="ECO:0000259" key="13">
    <source>
        <dbReference type="Pfam" id="PF02223"/>
    </source>
</evidence>
<dbReference type="HAMAP" id="MF_00165">
    <property type="entry name" value="Thymidylate_kinase"/>
    <property type="match status" value="1"/>
</dbReference>
<evidence type="ECO:0000256" key="6">
    <source>
        <dbReference type="ARBA" id="ARBA00022741"/>
    </source>
</evidence>
<comment type="similarity">
    <text evidence="1 12">Belongs to the thymidylate kinase family.</text>
</comment>
<evidence type="ECO:0000256" key="5">
    <source>
        <dbReference type="ARBA" id="ARBA00022727"/>
    </source>
</evidence>
<comment type="function">
    <text evidence="11 12">Phosphorylation of dTMP to form dTDP in both de novo and salvage pathways of dTTP synthesis.</text>
</comment>
<dbReference type="EMBL" id="SMRS01000003">
    <property type="protein sequence ID" value="KAA0875454.1"/>
    <property type="molecule type" value="Genomic_DNA"/>
</dbReference>
<dbReference type="SUPFAM" id="SSF52540">
    <property type="entry name" value="P-loop containing nucleoside triphosphate hydrolases"/>
    <property type="match status" value="1"/>
</dbReference>
<comment type="caution">
    <text evidence="14">The sequence shown here is derived from an EMBL/GenBank/DDBJ whole genome shotgun (WGS) entry which is preliminary data.</text>
</comment>
<dbReference type="GO" id="GO:0004798">
    <property type="term" value="F:dTMP kinase activity"/>
    <property type="evidence" value="ECO:0007669"/>
    <property type="project" value="UniProtKB-UniRule"/>
</dbReference>
<dbReference type="CDD" id="cd01672">
    <property type="entry name" value="TMPK"/>
    <property type="match status" value="1"/>
</dbReference>
<keyword evidence="5 12" id="KW-0545">Nucleotide biosynthesis</keyword>
<evidence type="ECO:0000256" key="9">
    <source>
        <dbReference type="ARBA" id="ARBA00029962"/>
    </source>
</evidence>
<feature type="binding site" evidence="12">
    <location>
        <begin position="10"/>
        <end position="17"/>
    </location>
    <ligand>
        <name>ATP</name>
        <dbReference type="ChEBI" id="CHEBI:30616"/>
    </ligand>
</feature>
<evidence type="ECO:0000256" key="7">
    <source>
        <dbReference type="ARBA" id="ARBA00022777"/>
    </source>
</evidence>
<proteinExistence type="inferred from homology"/>
<dbReference type="GO" id="GO:0005829">
    <property type="term" value="C:cytosol"/>
    <property type="evidence" value="ECO:0007669"/>
    <property type="project" value="TreeGrafter"/>
</dbReference>
<dbReference type="FunFam" id="3.40.50.300:FF:000225">
    <property type="entry name" value="Thymidylate kinase"/>
    <property type="match status" value="1"/>
</dbReference>
<dbReference type="GO" id="GO:0006235">
    <property type="term" value="P:dTTP biosynthetic process"/>
    <property type="evidence" value="ECO:0007669"/>
    <property type="project" value="UniProtKB-UniRule"/>
</dbReference>
<dbReference type="GO" id="GO:0006227">
    <property type="term" value="P:dUDP biosynthetic process"/>
    <property type="evidence" value="ECO:0007669"/>
    <property type="project" value="TreeGrafter"/>
</dbReference>
<evidence type="ECO:0000256" key="2">
    <source>
        <dbReference type="ARBA" id="ARBA00012980"/>
    </source>
</evidence>
<dbReference type="GO" id="GO:0006233">
    <property type="term" value="P:dTDP biosynthetic process"/>
    <property type="evidence" value="ECO:0007669"/>
    <property type="project" value="InterPro"/>
</dbReference>
<organism evidence="14 15">
    <name type="scientific">Nitrincola tapanii</name>
    <dbReference type="NCBI Taxonomy" id="1708751"/>
    <lineage>
        <taxon>Bacteria</taxon>
        <taxon>Pseudomonadati</taxon>
        <taxon>Pseudomonadota</taxon>
        <taxon>Gammaproteobacteria</taxon>
        <taxon>Oceanospirillales</taxon>
        <taxon>Oceanospirillaceae</taxon>
        <taxon>Nitrincola</taxon>
    </lineage>
</organism>
<keyword evidence="4 12" id="KW-0808">Transferase</keyword>
<evidence type="ECO:0000256" key="10">
    <source>
        <dbReference type="ARBA" id="ARBA00048743"/>
    </source>
</evidence>
<evidence type="ECO:0000256" key="8">
    <source>
        <dbReference type="ARBA" id="ARBA00022840"/>
    </source>
</evidence>
<dbReference type="EC" id="2.7.4.9" evidence="2 12"/>
<dbReference type="PANTHER" id="PTHR10344:SF4">
    <property type="entry name" value="UMP-CMP KINASE 2, MITOCHONDRIAL"/>
    <property type="match status" value="1"/>
</dbReference>
<dbReference type="Gene3D" id="3.40.50.300">
    <property type="entry name" value="P-loop containing nucleotide triphosphate hydrolases"/>
    <property type="match status" value="1"/>
</dbReference>
<reference evidence="14 15" key="1">
    <citation type="submission" date="2019-03" db="EMBL/GenBank/DDBJ databases">
        <title>Nitrincola sp. nov. isolated from an Indian soda lake.</title>
        <authorList>
            <person name="Joshi A."/>
            <person name="Thite S.V."/>
            <person name="Joseph N."/>
            <person name="Dhotre D."/>
            <person name="Moorthy M."/>
            <person name="Shouche Y.S."/>
        </authorList>
    </citation>
    <scope>NUCLEOTIDE SEQUENCE [LARGE SCALE GENOMIC DNA]</scope>
    <source>
        <strain evidence="14 15">MEB193</strain>
    </source>
</reference>
<dbReference type="InterPro" id="IPR027417">
    <property type="entry name" value="P-loop_NTPase"/>
</dbReference>
<name>A0A5A9W4N4_9GAMM</name>
<evidence type="ECO:0000256" key="3">
    <source>
        <dbReference type="ARBA" id="ARBA00017144"/>
    </source>
</evidence>
<evidence type="ECO:0000256" key="11">
    <source>
        <dbReference type="ARBA" id="ARBA00057735"/>
    </source>
</evidence>
<evidence type="ECO:0000256" key="1">
    <source>
        <dbReference type="ARBA" id="ARBA00009776"/>
    </source>
</evidence>
<dbReference type="NCBIfam" id="TIGR00041">
    <property type="entry name" value="DTMP_kinase"/>
    <property type="match status" value="1"/>
</dbReference>
<dbReference type="OrthoDB" id="9774907at2"/>
<dbReference type="AlphaFoldDB" id="A0A5A9W4N4"/>
<evidence type="ECO:0000256" key="12">
    <source>
        <dbReference type="HAMAP-Rule" id="MF_00165"/>
    </source>
</evidence>
<feature type="domain" description="Thymidylate kinase-like" evidence="13">
    <location>
        <begin position="8"/>
        <end position="197"/>
    </location>
</feature>
<comment type="catalytic activity">
    <reaction evidence="10 12">
        <text>dTMP + ATP = dTDP + ADP</text>
        <dbReference type="Rhea" id="RHEA:13517"/>
        <dbReference type="ChEBI" id="CHEBI:30616"/>
        <dbReference type="ChEBI" id="CHEBI:58369"/>
        <dbReference type="ChEBI" id="CHEBI:63528"/>
        <dbReference type="ChEBI" id="CHEBI:456216"/>
        <dbReference type="EC" id="2.7.4.9"/>
    </reaction>
</comment>
<accession>A0A5A9W4N4</accession>
<keyword evidence="6 12" id="KW-0547">Nucleotide-binding</keyword>
<dbReference type="InterPro" id="IPR018094">
    <property type="entry name" value="Thymidylate_kinase"/>
</dbReference>
<protein>
    <recommendedName>
        <fullName evidence="3 12">Thymidylate kinase</fullName>
        <ecNumber evidence="2 12">2.7.4.9</ecNumber>
    </recommendedName>
    <alternativeName>
        <fullName evidence="9 12">dTMP kinase</fullName>
    </alternativeName>
</protein>
<evidence type="ECO:0000313" key="14">
    <source>
        <dbReference type="EMBL" id="KAA0875454.1"/>
    </source>
</evidence>
<evidence type="ECO:0000313" key="15">
    <source>
        <dbReference type="Proteomes" id="UP000325302"/>
    </source>
</evidence>
<dbReference type="RefSeq" id="WP_149390461.1">
    <property type="nucleotide sequence ID" value="NZ_SMRS01000003.1"/>
</dbReference>
<dbReference type="GO" id="GO:0005524">
    <property type="term" value="F:ATP binding"/>
    <property type="evidence" value="ECO:0007669"/>
    <property type="project" value="UniProtKB-UniRule"/>
</dbReference>
<dbReference type="InterPro" id="IPR039430">
    <property type="entry name" value="Thymidylate_kin-like_dom"/>
</dbReference>
<gene>
    <name evidence="12" type="primary">tmk</name>
    <name evidence="14" type="ORF">E1H14_05595</name>
</gene>
<dbReference type="PANTHER" id="PTHR10344">
    <property type="entry name" value="THYMIDYLATE KINASE"/>
    <property type="match status" value="1"/>
</dbReference>
<sequence>MSGRFITLEGSEGVGKSSNLAFIHDFLQARGISVVQTREPGGTELAEQIRELLLAPRQEKMSPQAELLLVFAARAQHLQEVIRPALARGDWVLCDRFTDATFAYQGAGRGMDLQAIAWLEDWVQASLRPDLTILLDLQVAQGLARAQERSQPDRFEREAQSFFEAVRQGYLQRAAAEPQRFAIIDAAPALIKVQQQIQDVLQARLGLA</sequence>